<dbReference type="SUPFAM" id="SSF53720">
    <property type="entry name" value="ALDH-like"/>
    <property type="match status" value="1"/>
</dbReference>
<name>A0A1W4XF67_AGRPL</name>
<dbReference type="RefSeq" id="XP_018331417.1">
    <property type="nucleotide sequence ID" value="XM_018475915.2"/>
</dbReference>
<dbReference type="InParanoid" id="A0A1W4XF67"/>
<organism evidence="2 3">
    <name type="scientific">Agrilus planipennis</name>
    <name type="common">Emerald ash borer</name>
    <name type="synonym">Agrilus marcopoli</name>
    <dbReference type="NCBI Taxonomy" id="224129"/>
    <lineage>
        <taxon>Eukaryota</taxon>
        <taxon>Metazoa</taxon>
        <taxon>Ecdysozoa</taxon>
        <taxon>Arthropoda</taxon>
        <taxon>Hexapoda</taxon>
        <taxon>Insecta</taxon>
        <taxon>Pterygota</taxon>
        <taxon>Neoptera</taxon>
        <taxon>Endopterygota</taxon>
        <taxon>Coleoptera</taxon>
        <taxon>Polyphaga</taxon>
        <taxon>Elateriformia</taxon>
        <taxon>Buprestoidea</taxon>
        <taxon>Buprestidae</taxon>
        <taxon>Agrilinae</taxon>
        <taxon>Agrilus</taxon>
    </lineage>
</organism>
<dbReference type="InterPro" id="IPR016163">
    <property type="entry name" value="Ald_DH_C"/>
</dbReference>
<dbReference type="AlphaFoldDB" id="A0A1W4XF67"/>
<gene>
    <name evidence="3" type="primary">LOC108741212</name>
</gene>
<dbReference type="InterPro" id="IPR016162">
    <property type="entry name" value="Ald_DH_N"/>
</dbReference>
<dbReference type="OrthoDB" id="310895at2759"/>
<dbReference type="Pfam" id="PF00171">
    <property type="entry name" value="Aldedh"/>
    <property type="match status" value="1"/>
</dbReference>
<dbReference type="KEGG" id="apln:108741212"/>
<reference evidence="3" key="1">
    <citation type="submission" date="2025-08" db="UniProtKB">
        <authorList>
            <consortium name="RefSeq"/>
        </authorList>
    </citation>
    <scope>IDENTIFICATION</scope>
    <source>
        <tissue evidence="3">Entire body</tissue>
    </source>
</reference>
<dbReference type="InterPro" id="IPR015590">
    <property type="entry name" value="Aldehyde_DH_dom"/>
</dbReference>
<dbReference type="Proteomes" id="UP000192223">
    <property type="component" value="Unplaced"/>
</dbReference>
<proteinExistence type="predicted"/>
<dbReference type="Gene3D" id="3.40.605.10">
    <property type="entry name" value="Aldehyde Dehydrogenase, Chain A, domain 1"/>
    <property type="match status" value="1"/>
</dbReference>
<accession>A0A1W4XF67</accession>
<dbReference type="InterPro" id="IPR016161">
    <property type="entry name" value="Ald_DH/histidinol_DH"/>
</dbReference>
<dbReference type="STRING" id="224129.A0A1W4XF67"/>
<dbReference type="Gene3D" id="3.40.309.10">
    <property type="entry name" value="Aldehyde Dehydrogenase, Chain A, domain 2"/>
    <property type="match status" value="1"/>
</dbReference>
<feature type="domain" description="Aldehyde dehydrogenase" evidence="1">
    <location>
        <begin position="238"/>
        <end position="455"/>
    </location>
</feature>
<evidence type="ECO:0000313" key="2">
    <source>
        <dbReference type="Proteomes" id="UP000192223"/>
    </source>
</evidence>
<dbReference type="PANTHER" id="PTHR11699">
    <property type="entry name" value="ALDEHYDE DEHYDROGENASE-RELATED"/>
    <property type="match status" value="1"/>
</dbReference>
<dbReference type="GeneID" id="108741212"/>
<protein>
    <submittedName>
        <fullName evidence="3">Uncharacterized protein LOC108741212</fullName>
    </submittedName>
</protein>
<sequence length="663" mass="74757">MNSSNSVTLKKVFENMSYPEAVEDFSCGNNWFKTLSGFEEYQVDEKNGTVLVSSLLELEYMMDNVVNANNCFPSKEKISFLLKLSKTIERNSRTICQIEAKSRGILMRDTQFQALPFLCESLVYFTSLANEKNDIKDVAVYVLCDDTFLGLLGPLIGAAVASGQRIVLQADSRIFPVLSFLIKLARELENCPQLMFTVTPYEYKIDRWVGNSLVKTLVVVDNFFKQKYAELYVPSNKNFVAMETSFRAPMVVFSDADLDSACETVIEAAWSYRSLLPWSVNQLIVQESVFELFLGKLKRRLNKVKVGTAIQKSVDIAVPKYVDKLIEVVAQAKKMGLEVYQNNPDSNTFQPTLIIGGKVFMNRVISEDCYAPVVQVLAFRSIAEGVALANNSRQGLAASVWTENIDTAEEVAEKLTVTNVWINTYGNFVPMASINFRKMSGVGHFGGREGYMEYLGGGNFDEKLTQEGHDINLESPLNDLKACQESWKRLSLLERYKVLSENIQCDSLARQFGNILNNNCTFASNQGHYTVKCIKEPRDVIMITNFGKECPHVNEVILSSLLLGNSVLIMKSKANASPDEILWPKNVPIKTYVLDELYHQSIVFQAAKHKEICAIGIVDDLRNISYSVRGMKKIFKIRKDWEITCAQSLSVIKTIWSTKQQTF</sequence>
<evidence type="ECO:0000313" key="3">
    <source>
        <dbReference type="RefSeq" id="XP_018331417.1"/>
    </source>
</evidence>
<dbReference type="GO" id="GO:0016620">
    <property type="term" value="F:oxidoreductase activity, acting on the aldehyde or oxo group of donors, NAD or NADP as acceptor"/>
    <property type="evidence" value="ECO:0007669"/>
    <property type="project" value="InterPro"/>
</dbReference>
<evidence type="ECO:0000259" key="1">
    <source>
        <dbReference type="Pfam" id="PF00171"/>
    </source>
</evidence>
<keyword evidence="2" id="KW-1185">Reference proteome</keyword>